<keyword evidence="10" id="KW-0255">Endonuclease</keyword>
<feature type="non-terminal residue" evidence="25">
    <location>
        <position position="1152"/>
    </location>
</feature>
<dbReference type="GO" id="GO:0032196">
    <property type="term" value="P:transposition"/>
    <property type="evidence" value="ECO:0007669"/>
    <property type="project" value="UniProtKB-KW"/>
</dbReference>
<dbReference type="PANTHER" id="PTHR42648">
    <property type="entry name" value="TRANSPOSASE, PUTATIVE-RELATED"/>
    <property type="match status" value="1"/>
</dbReference>
<feature type="region of interest" description="Disordered" evidence="23">
    <location>
        <begin position="797"/>
        <end position="882"/>
    </location>
</feature>
<evidence type="ECO:0000256" key="18">
    <source>
        <dbReference type="ARBA" id="ARBA00023113"/>
    </source>
</evidence>
<dbReference type="InterPro" id="IPR012337">
    <property type="entry name" value="RNaseH-like_sf"/>
</dbReference>
<dbReference type="InterPro" id="IPR057670">
    <property type="entry name" value="SH3_retrovirus"/>
</dbReference>
<dbReference type="GO" id="GO:0004190">
    <property type="term" value="F:aspartic-type endopeptidase activity"/>
    <property type="evidence" value="ECO:0007669"/>
    <property type="project" value="UniProtKB-KW"/>
</dbReference>
<dbReference type="GO" id="GO:0005634">
    <property type="term" value="C:nucleus"/>
    <property type="evidence" value="ECO:0007669"/>
    <property type="project" value="UniProtKB-ARBA"/>
</dbReference>
<dbReference type="GO" id="GO:0004519">
    <property type="term" value="F:endonuclease activity"/>
    <property type="evidence" value="ECO:0007669"/>
    <property type="project" value="UniProtKB-KW"/>
</dbReference>
<keyword evidence="17" id="KW-0239">DNA-directed DNA polymerase</keyword>
<evidence type="ECO:0000313" key="26">
    <source>
        <dbReference type="Proteomes" id="UP000077671"/>
    </source>
</evidence>
<dbReference type="Gene3D" id="3.30.420.10">
    <property type="entry name" value="Ribonuclease H-like superfamily/Ribonuclease H"/>
    <property type="match status" value="1"/>
</dbReference>
<dbReference type="Pfam" id="PF25597">
    <property type="entry name" value="SH3_retrovirus"/>
    <property type="match status" value="1"/>
</dbReference>
<keyword evidence="16" id="KW-0695">RNA-directed DNA polymerase</keyword>
<dbReference type="InterPro" id="IPR001584">
    <property type="entry name" value="Integrase_cat-core"/>
</dbReference>
<reference evidence="25" key="2">
    <citation type="journal article" date="2019" name="IMA Fungus">
        <title>Genome sequencing and comparison of five Tilletia species to identify candidate genes for the detection of regulated species infecting wheat.</title>
        <authorList>
            <person name="Nguyen H.D.T."/>
            <person name="Sultana T."/>
            <person name="Kesanakurti P."/>
            <person name="Hambleton S."/>
        </authorList>
    </citation>
    <scope>NUCLEOTIDE SEQUENCE</scope>
    <source>
        <strain evidence="25">DAOMC 238032</strain>
    </source>
</reference>
<dbReference type="SUPFAM" id="SSF56672">
    <property type="entry name" value="DNA/RNA polymerases"/>
    <property type="match status" value="1"/>
</dbReference>
<gene>
    <name evidence="25" type="ORF">A4X03_0g7671</name>
</gene>
<comment type="caution">
    <text evidence="25">The sequence shown here is derived from an EMBL/GenBank/DDBJ whole genome shotgun (WGS) entry which is preliminary data.</text>
</comment>
<keyword evidence="17" id="KW-0808">Transferase</keyword>
<evidence type="ECO:0000256" key="3">
    <source>
        <dbReference type="ARBA" id="ARBA00022612"/>
    </source>
</evidence>
<keyword evidence="14" id="KW-0694">RNA-binding</keyword>
<evidence type="ECO:0000256" key="16">
    <source>
        <dbReference type="ARBA" id="ARBA00022918"/>
    </source>
</evidence>
<dbReference type="GO" id="GO:0003723">
    <property type="term" value="F:RNA binding"/>
    <property type="evidence" value="ECO:0007669"/>
    <property type="project" value="UniProtKB-KW"/>
</dbReference>
<sequence length="1152" mass="125473">MSLNCAADIQGDIAGKNKERRAAGEPRLTPKELYDYLREEYAPQSLQAVLRIRRKLAAALAEPPASMRDHISALSGLYTQLAEIGRPTSEDERCIALLNSLSTPYQHWVKSHKSITSWAELRVGILEEEDDIKTEDAKHAPSKNETVFFVGPSTTGGTQGSGSSGNSNRGSGQSRGGSRGRGGRGGYRFPFRCHICKQEGHQMNECIHKDKHDRFLQSLQPGVSHDRAAVAVEQPPEPQEGNGSVGDFGLEFTFSVGSEHAHTSFFILDTASTRHIVKNKGNLAEYRIAPPGSGIECANGGMMVVEGYGTLKVITEEGNIITLQDVAHCPSTIGNLIGGKRLTKAGCRITFDDASATVVTAEGGHPVMRAEVRGGSWVVRLHTIQDIAALVKGEPDIDPVAVHAHRCLGHVNEKVLKAAAASGLIPGLPKNLGDIGFCSACAQGKLARTPHHRLSPLERATRAMELIHVDTFGPERMQDSKSLGGSKYGLVLVDDFTKHVWVKLLLRKSDAIKSIKSFCLQASTRLPDLPISRVRTDGALEFKSADLHEFWLNRGVTHEVTARYSPQSNGVAERNIRTLTEMTRTMLIAASLPTFFWPAAVETAVRIKNRVTASGLKEGKTPHEMLFGKPPAPEDFRPFGCVAWAKKASTERHGKFDPKARPCVYLGPAFRGASCLWDPATEKEIVEHSVIFDDHQDASALVDPGQQRTTDAPGIANVTVRPVPAPAVPLAAAPPAPLSEQPAPTPVLIRAMQTVLDKGIVPDDVVDSARTIAGGNPVSPRTLSTLTIRLRERTDQIARGAAGEQPVREGADQEAEGSVSGEGRSAGGQRVAEGEATRTQGDVQENQGRGGPEGHERRSSRIAGEEPQFGMLSNGRKRKEPGDACFAVLDPEDVGYDDPRTVSEALRRPDRQAWLAAMNVEIKSHKDRGTWRIVKRRGQSLVTSKWVLRLKKNADGSIQKYKARLVARGFTQVEGVDFDETFAPTSRLQNMRLLLATAVALNLDVHQIDYETAYLNAKLQNEIYMEPPEAMDLLGHEIAPDDALQLNLALYGFKQSGHEWHRVLREALKTLGFGQCKVDPTMFVREGDSPAVLLVYVDDILVAAPKGGGIEDVKKELLSLFKGTDLGPAHHCLGIRISRNWEDGTITLDQER</sequence>
<evidence type="ECO:0000256" key="7">
    <source>
        <dbReference type="ARBA" id="ARBA00022723"/>
    </source>
</evidence>
<dbReference type="GO" id="GO:0006310">
    <property type="term" value="P:DNA recombination"/>
    <property type="evidence" value="ECO:0007669"/>
    <property type="project" value="UniProtKB-KW"/>
</dbReference>
<dbReference type="GO" id="GO:0005524">
    <property type="term" value="F:ATP binding"/>
    <property type="evidence" value="ECO:0007669"/>
    <property type="project" value="UniProtKB-KW"/>
</dbReference>
<evidence type="ECO:0000256" key="23">
    <source>
        <dbReference type="SAM" id="MobiDB-lite"/>
    </source>
</evidence>
<evidence type="ECO:0000256" key="11">
    <source>
        <dbReference type="ARBA" id="ARBA00022801"/>
    </source>
</evidence>
<evidence type="ECO:0000256" key="5">
    <source>
        <dbReference type="ARBA" id="ARBA00022695"/>
    </source>
</evidence>
<keyword evidence="3" id="KW-1188">Viral release from host cell</keyword>
<keyword evidence="5" id="KW-0548">Nucleotidyltransferase</keyword>
<keyword evidence="4" id="KW-0645">Protease</keyword>
<dbReference type="AlphaFoldDB" id="A0A8T8SM42"/>
<evidence type="ECO:0000256" key="1">
    <source>
        <dbReference type="ARBA" id="ARBA00002180"/>
    </source>
</evidence>
<evidence type="ECO:0000256" key="12">
    <source>
        <dbReference type="ARBA" id="ARBA00022840"/>
    </source>
</evidence>
<keyword evidence="6" id="KW-0540">Nuclease</keyword>
<keyword evidence="19" id="KW-0233">DNA recombination</keyword>
<dbReference type="GO" id="GO:0003887">
    <property type="term" value="F:DNA-directed DNA polymerase activity"/>
    <property type="evidence" value="ECO:0007669"/>
    <property type="project" value="UniProtKB-KW"/>
</dbReference>
<evidence type="ECO:0000256" key="2">
    <source>
        <dbReference type="ARBA" id="ARBA00022578"/>
    </source>
</evidence>
<dbReference type="InterPro" id="IPR036397">
    <property type="entry name" value="RNaseH_sf"/>
</dbReference>
<dbReference type="InterPro" id="IPR025724">
    <property type="entry name" value="GAG-pre-integrase_dom"/>
</dbReference>
<dbReference type="Pfam" id="PF13976">
    <property type="entry name" value="gag_pre-integrs"/>
    <property type="match status" value="1"/>
</dbReference>
<evidence type="ECO:0000256" key="21">
    <source>
        <dbReference type="ARBA" id="ARBA00048173"/>
    </source>
</evidence>
<keyword evidence="2" id="KW-0815">Transposition</keyword>
<evidence type="ECO:0000256" key="10">
    <source>
        <dbReference type="ARBA" id="ARBA00022759"/>
    </source>
</evidence>
<evidence type="ECO:0000256" key="20">
    <source>
        <dbReference type="ARBA" id="ARBA00023268"/>
    </source>
</evidence>
<evidence type="ECO:0000256" key="9">
    <source>
        <dbReference type="ARBA" id="ARBA00022750"/>
    </source>
</evidence>
<keyword evidence="9" id="KW-0064">Aspartyl protease</keyword>
<feature type="region of interest" description="Disordered" evidence="23">
    <location>
        <begin position="134"/>
        <end position="184"/>
    </location>
</feature>
<keyword evidence="18" id="KW-0917">Virion maturation</keyword>
<keyword evidence="11" id="KW-0378">Hydrolase</keyword>
<keyword evidence="13" id="KW-0460">Magnesium</keyword>
<evidence type="ECO:0000256" key="4">
    <source>
        <dbReference type="ARBA" id="ARBA00022670"/>
    </source>
</evidence>
<organism evidence="25 26">
    <name type="scientific">Tilletia caries</name>
    <name type="common">wheat bunt fungus</name>
    <dbReference type="NCBI Taxonomy" id="13290"/>
    <lineage>
        <taxon>Eukaryota</taxon>
        <taxon>Fungi</taxon>
        <taxon>Dikarya</taxon>
        <taxon>Basidiomycota</taxon>
        <taxon>Ustilaginomycotina</taxon>
        <taxon>Exobasidiomycetes</taxon>
        <taxon>Tilletiales</taxon>
        <taxon>Tilletiaceae</taxon>
        <taxon>Tilletia</taxon>
    </lineage>
</organism>
<comment type="function">
    <text evidence="1">The aspartyl protease (PR) mediates the proteolytic cleavages of the Gag and Gag-Pol polyproteins after assembly of the VLP.</text>
</comment>
<feature type="compositionally biased region" description="Gly residues" evidence="23">
    <location>
        <begin position="173"/>
        <end position="184"/>
    </location>
</feature>
<comment type="catalytic activity">
    <reaction evidence="22">
        <text>DNA(n) + a 2'-deoxyribonucleoside 5'-triphosphate = DNA(n+1) + diphosphate</text>
        <dbReference type="Rhea" id="RHEA:22508"/>
        <dbReference type="Rhea" id="RHEA-COMP:17339"/>
        <dbReference type="Rhea" id="RHEA-COMP:17340"/>
        <dbReference type="ChEBI" id="CHEBI:33019"/>
        <dbReference type="ChEBI" id="CHEBI:61560"/>
        <dbReference type="ChEBI" id="CHEBI:173112"/>
        <dbReference type="EC" id="2.7.7.7"/>
    </reaction>
</comment>
<evidence type="ECO:0000256" key="22">
    <source>
        <dbReference type="ARBA" id="ARBA00049244"/>
    </source>
</evidence>
<feature type="domain" description="Integrase catalytic" evidence="24">
    <location>
        <begin position="452"/>
        <end position="630"/>
    </location>
</feature>
<keyword evidence="8" id="KW-0547">Nucleotide-binding</keyword>
<evidence type="ECO:0000256" key="13">
    <source>
        <dbReference type="ARBA" id="ARBA00022842"/>
    </source>
</evidence>
<dbReference type="PANTHER" id="PTHR42648:SF11">
    <property type="entry name" value="TRANSPOSON TY4-P GAG-POL POLYPROTEIN"/>
    <property type="match status" value="1"/>
</dbReference>
<dbReference type="Proteomes" id="UP000077671">
    <property type="component" value="Unassembled WGS sequence"/>
</dbReference>
<dbReference type="InterPro" id="IPR054722">
    <property type="entry name" value="PolX-like_BBD"/>
</dbReference>
<dbReference type="Pfam" id="PF07727">
    <property type="entry name" value="RVT_2"/>
    <property type="match status" value="1"/>
</dbReference>
<evidence type="ECO:0000256" key="6">
    <source>
        <dbReference type="ARBA" id="ARBA00022722"/>
    </source>
</evidence>
<dbReference type="SUPFAM" id="SSF53098">
    <property type="entry name" value="Ribonuclease H-like"/>
    <property type="match status" value="1"/>
</dbReference>
<proteinExistence type="predicted"/>
<evidence type="ECO:0000256" key="17">
    <source>
        <dbReference type="ARBA" id="ARBA00022932"/>
    </source>
</evidence>
<dbReference type="Pfam" id="PF22936">
    <property type="entry name" value="Pol_BBD"/>
    <property type="match status" value="1"/>
</dbReference>
<dbReference type="Pfam" id="PF14223">
    <property type="entry name" value="Retrotran_gag_2"/>
    <property type="match status" value="1"/>
</dbReference>
<dbReference type="InterPro" id="IPR013103">
    <property type="entry name" value="RVT_2"/>
</dbReference>
<dbReference type="GO" id="GO:0003964">
    <property type="term" value="F:RNA-directed DNA polymerase activity"/>
    <property type="evidence" value="ECO:0007669"/>
    <property type="project" value="UniProtKB-KW"/>
</dbReference>
<dbReference type="EMBL" id="LWDD02001920">
    <property type="protein sequence ID" value="KAE8243817.1"/>
    <property type="molecule type" value="Genomic_DNA"/>
</dbReference>
<dbReference type="GO" id="GO:0006508">
    <property type="term" value="P:proteolysis"/>
    <property type="evidence" value="ECO:0007669"/>
    <property type="project" value="UniProtKB-KW"/>
</dbReference>
<dbReference type="GO" id="GO:0046872">
    <property type="term" value="F:metal ion binding"/>
    <property type="evidence" value="ECO:0007669"/>
    <property type="project" value="UniProtKB-KW"/>
</dbReference>
<evidence type="ECO:0000256" key="15">
    <source>
        <dbReference type="ARBA" id="ARBA00022908"/>
    </source>
</evidence>
<dbReference type="InterPro" id="IPR039537">
    <property type="entry name" value="Retrotran_Ty1/copia-like"/>
</dbReference>
<evidence type="ECO:0000256" key="19">
    <source>
        <dbReference type="ARBA" id="ARBA00023172"/>
    </source>
</evidence>
<comment type="catalytic activity">
    <reaction evidence="21">
        <text>DNA(n) + a 2'-deoxyribonucleoside 5'-triphosphate = DNA(n+1) + diphosphate</text>
        <dbReference type="Rhea" id="RHEA:22508"/>
        <dbReference type="Rhea" id="RHEA-COMP:17339"/>
        <dbReference type="Rhea" id="RHEA-COMP:17340"/>
        <dbReference type="ChEBI" id="CHEBI:33019"/>
        <dbReference type="ChEBI" id="CHEBI:61560"/>
        <dbReference type="ChEBI" id="CHEBI:173112"/>
        <dbReference type="EC" id="2.7.7.49"/>
    </reaction>
</comment>
<keyword evidence="20" id="KW-0511">Multifunctional enzyme</keyword>
<keyword evidence="7" id="KW-0479">Metal-binding</keyword>
<name>A0A8T8SM42_9BASI</name>
<evidence type="ECO:0000256" key="14">
    <source>
        <dbReference type="ARBA" id="ARBA00022884"/>
    </source>
</evidence>
<dbReference type="GO" id="GO:0015074">
    <property type="term" value="P:DNA integration"/>
    <property type="evidence" value="ECO:0007669"/>
    <property type="project" value="UniProtKB-KW"/>
</dbReference>
<dbReference type="PROSITE" id="PS50994">
    <property type="entry name" value="INTEGRASE"/>
    <property type="match status" value="1"/>
</dbReference>
<evidence type="ECO:0000259" key="24">
    <source>
        <dbReference type="PROSITE" id="PS50994"/>
    </source>
</evidence>
<keyword evidence="12" id="KW-0067">ATP-binding</keyword>
<evidence type="ECO:0000313" key="25">
    <source>
        <dbReference type="EMBL" id="KAE8243817.1"/>
    </source>
</evidence>
<keyword evidence="15" id="KW-0229">DNA integration</keyword>
<dbReference type="InterPro" id="IPR043502">
    <property type="entry name" value="DNA/RNA_pol_sf"/>
</dbReference>
<accession>A0A8T8SM42</accession>
<protein>
    <recommendedName>
        <fullName evidence="24">Integrase catalytic domain-containing protein</fullName>
    </recommendedName>
</protein>
<reference evidence="25" key="1">
    <citation type="submission" date="2016-04" db="EMBL/GenBank/DDBJ databases">
        <authorList>
            <person name="Nguyen H.D."/>
            <person name="Kesanakurti P."/>
            <person name="Cullis J."/>
            <person name="Levesque C.A."/>
            <person name="Hambleton S."/>
        </authorList>
    </citation>
    <scope>NUCLEOTIDE SEQUENCE</scope>
    <source>
        <strain evidence="25">DAOMC 238032</strain>
    </source>
</reference>
<feature type="compositionally biased region" description="Polar residues" evidence="23">
    <location>
        <begin position="837"/>
        <end position="847"/>
    </location>
</feature>
<evidence type="ECO:0000256" key="8">
    <source>
        <dbReference type="ARBA" id="ARBA00022741"/>
    </source>
</evidence>